<accession>A0A4Z1IGC7</accession>
<feature type="region of interest" description="Disordered" evidence="1">
    <location>
        <begin position="1"/>
        <end position="70"/>
    </location>
</feature>
<evidence type="ECO:0000313" key="3">
    <source>
        <dbReference type="Proteomes" id="UP000297527"/>
    </source>
</evidence>
<gene>
    <name evidence="2" type="ORF">BCON_0033g00010</name>
</gene>
<feature type="compositionally biased region" description="Low complexity" evidence="1">
    <location>
        <begin position="21"/>
        <end position="35"/>
    </location>
</feature>
<evidence type="ECO:0000256" key="1">
    <source>
        <dbReference type="SAM" id="MobiDB-lite"/>
    </source>
</evidence>
<feature type="compositionally biased region" description="Polar residues" evidence="1">
    <location>
        <begin position="57"/>
        <end position="70"/>
    </location>
</feature>
<proteinExistence type="predicted"/>
<dbReference type="OrthoDB" id="3551171at2759"/>
<feature type="compositionally biased region" description="Polar residues" evidence="1">
    <location>
        <begin position="39"/>
        <end position="49"/>
    </location>
</feature>
<keyword evidence="3" id="KW-1185">Reference proteome</keyword>
<name>A0A4Z1IGC7_9HELO</name>
<dbReference type="EMBL" id="PQXN01000033">
    <property type="protein sequence ID" value="TGO60689.1"/>
    <property type="molecule type" value="Genomic_DNA"/>
</dbReference>
<dbReference type="Proteomes" id="UP000297527">
    <property type="component" value="Unassembled WGS sequence"/>
</dbReference>
<protein>
    <submittedName>
        <fullName evidence="2">Uncharacterized protein</fullName>
    </submittedName>
</protein>
<sequence>MEPPPGNTARDGAKKGKGKVSRGSSSATGNTSGNRESGESSANSGQNSDRPLGRSFNLASNPSAEQAGEQWQCQLPLPFPLIQFSCGCWNEPNAVRCKAPEKNPFKPPINPTNPGENLGCGRQKIEGFWTLGSHINRLNLYYRKRDQIPEIDWVVLKDGTRVRCNEER</sequence>
<reference evidence="2 3" key="1">
    <citation type="submission" date="2017-12" db="EMBL/GenBank/DDBJ databases">
        <title>Comparative genomics of Botrytis spp.</title>
        <authorList>
            <person name="Valero-Jimenez C.A."/>
            <person name="Tapia P."/>
            <person name="Veloso J."/>
            <person name="Silva-Moreno E."/>
            <person name="Staats M."/>
            <person name="Valdes J.H."/>
            <person name="Van Kan J.A.L."/>
        </authorList>
    </citation>
    <scope>NUCLEOTIDE SEQUENCE [LARGE SCALE GENOMIC DNA]</scope>
    <source>
        <strain evidence="2 3">MUCL11595</strain>
    </source>
</reference>
<dbReference type="AlphaFoldDB" id="A0A4Z1IGC7"/>
<comment type="caution">
    <text evidence="2">The sequence shown here is derived from an EMBL/GenBank/DDBJ whole genome shotgun (WGS) entry which is preliminary data.</text>
</comment>
<evidence type="ECO:0000313" key="2">
    <source>
        <dbReference type="EMBL" id="TGO60689.1"/>
    </source>
</evidence>
<organism evidence="2 3">
    <name type="scientific">Botryotinia convoluta</name>
    <dbReference type="NCBI Taxonomy" id="54673"/>
    <lineage>
        <taxon>Eukaryota</taxon>
        <taxon>Fungi</taxon>
        <taxon>Dikarya</taxon>
        <taxon>Ascomycota</taxon>
        <taxon>Pezizomycotina</taxon>
        <taxon>Leotiomycetes</taxon>
        <taxon>Helotiales</taxon>
        <taxon>Sclerotiniaceae</taxon>
        <taxon>Botryotinia</taxon>
    </lineage>
</organism>